<dbReference type="Gene3D" id="1.10.8.60">
    <property type="match status" value="1"/>
</dbReference>
<dbReference type="InterPro" id="IPR050311">
    <property type="entry name" value="ORC1/CDC6"/>
</dbReference>
<comment type="similarity">
    <text evidence="1">Belongs to the CDC6/cdc18 family.</text>
</comment>
<dbReference type="InterPro" id="IPR055237">
    <property type="entry name" value="Cdc6_lid"/>
</dbReference>
<dbReference type="PANTHER" id="PTHR10763:SF26">
    <property type="entry name" value="CELL DIVISION CONTROL PROTEIN 6 HOMOLOG"/>
    <property type="match status" value="1"/>
</dbReference>
<evidence type="ECO:0000256" key="2">
    <source>
        <dbReference type="ARBA" id="ARBA00022705"/>
    </source>
</evidence>
<dbReference type="SUPFAM" id="SSF52540">
    <property type="entry name" value="P-loop containing nucleoside triphosphate hydrolases"/>
    <property type="match status" value="1"/>
</dbReference>
<keyword evidence="4" id="KW-0067">ATP-binding</keyword>
<feature type="domain" description="Cdc6 C-terminal" evidence="5">
    <location>
        <begin position="320"/>
        <end position="400"/>
    </location>
</feature>
<dbReference type="CDD" id="cd08768">
    <property type="entry name" value="Cdc6_C"/>
    <property type="match status" value="1"/>
</dbReference>
<keyword evidence="2" id="KW-0235">DNA replication</keyword>
<protein>
    <recommendedName>
        <fullName evidence="5">Cdc6 C-terminal domain-containing protein</fullName>
    </recommendedName>
</protein>
<dbReference type="Proteomes" id="UP000366872">
    <property type="component" value="Unassembled WGS sequence"/>
</dbReference>
<evidence type="ECO:0000256" key="4">
    <source>
        <dbReference type="ARBA" id="ARBA00022840"/>
    </source>
</evidence>
<dbReference type="Pfam" id="PF22703">
    <property type="entry name" value="Cdc6_lid"/>
    <property type="match status" value="1"/>
</dbReference>
<dbReference type="InterPro" id="IPR036390">
    <property type="entry name" value="WH_DNA-bd_sf"/>
</dbReference>
<dbReference type="GO" id="GO:0005524">
    <property type="term" value="F:ATP binding"/>
    <property type="evidence" value="ECO:0007669"/>
    <property type="project" value="UniProtKB-KW"/>
</dbReference>
<accession>A0A6C2TYD4</accession>
<keyword evidence="3" id="KW-0547">Nucleotide-binding</keyword>
<dbReference type="RefSeq" id="WP_136078298.1">
    <property type="nucleotide sequence ID" value="NZ_CAAHFG010000001.1"/>
</dbReference>
<evidence type="ECO:0000256" key="1">
    <source>
        <dbReference type="ARBA" id="ARBA00006184"/>
    </source>
</evidence>
<dbReference type="InterPro" id="IPR015163">
    <property type="entry name" value="Cdc6_C"/>
</dbReference>
<dbReference type="PANTHER" id="PTHR10763">
    <property type="entry name" value="CELL DIVISION CONTROL PROTEIN 6-RELATED"/>
    <property type="match status" value="1"/>
</dbReference>
<dbReference type="InterPro" id="IPR027417">
    <property type="entry name" value="P-loop_NTPase"/>
</dbReference>
<dbReference type="EMBL" id="CAAHFG010000001">
    <property type="protein sequence ID" value="VGO12652.1"/>
    <property type="molecule type" value="Genomic_DNA"/>
</dbReference>
<dbReference type="FunFam" id="1.10.8.60:FF:000073">
    <property type="entry name" value="ORC1-type DNA replication protein"/>
    <property type="match status" value="1"/>
</dbReference>
<evidence type="ECO:0000259" key="5">
    <source>
        <dbReference type="SMART" id="SM01074"/>
    </source>
</evidence>
<dbReference type="Pfam" id="PF09079">
    <property type="entry name" value="WHD_Cdc6"/>
    <property type="match status" value="1"/>
</dbReference>
<evidence type="ECO:0000313" key="7">
    <source>
        <dbReference type="Proteomes" id="UP000366872"/>
    </source>
</evidence>
<dbReference type="NCBIfam" id="TIGR02928">
    <property type="entry name" value="orc1/cdc6 family replication initiation protein"/>
    <property type="match status" value="1"/>
</dbReference>
<dbReference type="GO" id="GO:0006260">
    <property type="term" value="P:DNA replication"/>
    <property type="evidence" value="ECO:0007669"/>
    <property type="project" value="UniProtKB-KW"/>
</dbReference>
<evidence type="ECO:0000256" key="3">
    <source>
        <dbReference type="ARBA" id="ARBA00022741"/>
    </source>
</evidence>
<dbReference type="SMART" id="SM01074">
    <property type="entry name" value="Cdc6_C"/>
    <property type="match status" value="1"/>
</dbReference>
<evidence type="ECO:0000313" key="6">
    <source>
        <dbReference type="EMBL" id="VGO12652.1"/>
    </source>
</evidence>
<dbReference type="InterPro" id="IPR036388">
    <property type="entry name" value="WH-like_DNA-bd_sf"/>
</dbReference>
<dbReference type="Gene3D" id="1.10.10.10">
    <property type="entry name" value="Winged helix-like DNA-binding domain superfamily/Winged helix DNA-binding domain"/>
    <property type="match status" value="1"/>
</dbReference>
<organism evidence="6 7">
    <name type="scientific">Pontiella desulfatans</name>
    <dbReference type="NCBI Taxonomy" id="2750659"/>
    <lineage>
        <taxon>Bacteria</taxon>
        <taxon>Pseudomonadati</taxon>
        <taxon>Kiritimatiellota</taxon>
        <taxon>Kiritimatiellia</taxon>
        <taxon>Kiritimatiellales</taxon>
        <taxon>Pontiellaceae</taxon>
        <taxon>Pontiella</taxon>
    </lineage>
</organism>
<proteinExistence type="inferred from homology"/>
<sequence length="416" mass="47693">MQTTIKSHIREQIYEAFKNAIIQHPQYLDDEQLSREGQFDVLTEIFNANVRNREIGEITRHFAPVFQNGHPVHLSVLGKTGTGKTITLLYLLHEISMLCSEQHIPFRQYHLDLCCPAPCFRALNNLGCLMGASKYYKRGISLDDLMRSIETKLKSAKGYIVIFIDEADNIRTDPDSFYKFLIKRLPQKIEAKLILLFSSNRLSWTENLDPRIKSCLKMRELLFDPYNANDLQHILNIRVEKALRPKMVDEGVVPKIAAYASRTHGDARKAVDLLTRSAQLAEKKGEKITLDCVDEAYEEIEKDKYLAMIRTCPKQLQAALYAALTGKAQGRALHTGDAYLVYERFCHEAGMPPLTQRAFTDLLSELDMYGFIRARTVSRGRYGRTKEIYVSLTPQILASMKRTILNSFDLDEVNYE</sequence>
<dbReference type="SUPFAM" id="SSF46785">
    <property type="entry name" value="Winged helix' DNA-binding domain"/>
    <property type="match status" value="1"/>
</dbReference>
<dbReference type="Gene3D" id="3.40.50.300">
    <property type="entry name" value="P-loop containing nucleotide triphosphate hydrolases"/>
    <property type="match status" value="1"/>
</dbReference>
<gene>
    <name evidence="6" type="ORF">PDESU_01205</name>
</gene>
<reference evidence="6 7" key="1">
    <citation type="submission" date="2019-04" db="EMBL/GenBank/DDBJ databases">
        <authorList>
            <person name="Van Vliet M D."/>
        </authorList>
    </citation>
    <scope>NUCLEOTIDE SEQUENCE [LARGE SCALE GENOMIC DNA]</scope>
    <source>
        <strain evidence="6 7">F1</strain>
    </source>
</reference>
<dbReference type="AlphaFoldDB" id="A0A6C2TYD4"/>
<dbReference type="HAMAP" id="MF_01407">
    <property type="entry name" value="ORC1_type_DNA_replic_protein"/>
    <property type="match status" value="1"/>
</dbReference>
<dbReference type="InterPro" id="IPR014277">
    <property type="entry name" value="Orc1/Cdc6_arc"/>
</dbReference>
<name>A0A6C2TYD4_PONDE</name>
<keyword evidence="7" id="KW-1185">Reference proteome</keyword>